<evidence type="ECO:0000256" key="1">
    <source>
        <dbReference type="SAM" id="SignalP"/>
    </source>
</evidence>
<feature type="signal peptide" evidence="1">
    <location>
        <begin position="1"/>
        <end position="17"/>
    </location>
</feature>
<evidence type="ECO:0000313" key="3">
    <source>
        <dbReference type="Proteomes" id="UP001432027"/>
    </source>
</evidence>
<protein>
    <submittedName>
        <fullName evidence="2">Uncharacterized protein</fullName>
    </submittedName>
</protein>
<reference evidence="2" key="1">
    <citation type="submission" date="2023-10" db="EMBL/GenBank/DDBJ databases">
        <title>Genome assembly of Pristionchus species.</title>
        <authorList>
            <person name="Yoshida K."/>
            <person name="Sommer R.J."/>
        </authorList>
    </citation>
    <scope>NUCLEOTIDE SEQUENCE</scope>
    <source>
        <strain evidence="2">RS0144</strain>
    </source>
</reference>
<name>A0AAV5SA83_9BILA</name>
<gene>
    <name evidence="2" type="ORF">PENTCL1PPCAC_1830</name>
</gene>
<dbReference type="EMBL" id="BTSX01000001">
    <property type="protein sequence ID" value="GMS79655.1"/>
    <property type="molecule type" value="Genomic_DNA"/>
</dbReference>
<accession>A0AAV5SA83</accession>
<comment type="caution">
    <text evidence="2">The sequence shown here is derived from an EMBL/GenBank/DDBJ whole genome shotgun (WGS) entry which is preliminary data.</text>
</comment>
<feature type="chain" id="PRO_5043562893" evidence="1">
    <location>
        <begin position="18"/>
        <end position="78"/>
    </location>
</feature>
<dbReference type="Proteomes" id="UP001432027">
    <property type="component" value="Unassembled WGS sequence"/>
</dbReference>
<dbReference type="AlphaFoldDB" id="A0AAV5SA83"/>
<proteinExistence type="predicted"/>
<sequence length="78" mass="8645">MILLLLLCLAASQVINADFRSCPKYSACLYHSRCPLDGEDIILATTNREEYNGQFAANCSDIGNTPTTTQLFVRFVVI</sequence>
<organism evidence="2 3">
    <name type="scientific">Pristionchus entomophagus</name>
    <dbReference type="NCBI Taxonomy" id="358040"/>
    <lineage>
        <taxon>Eukaryota</taxon>
        <taxon>Metazoa</taxon>
        <taxon>Ecdysozoa</taxon>
        <taxon>Nematoda</taxon>
        <taxon>Chromadorea</taxon>
        <taxon>Rhabditida</taxon>
        <taxon>Rhabditina</taxon>
        <taxon>Diplogasteromorpha</taxon>
        <taxon>Diplogasteroidea</taxon>
        <taxon>Neodiplogasteridae</taxon>
        <taxon>Pristionchus</taxon>
    </lineage>
</organism>
<feature type="non-terminal residue" evidence="2">
    <location>
        <position position="78"/>
    </location>
</feature>
<evidence type="ECO:0000313" key="2">
    <source>
        <dbReference type="EMBL" id="GMS79655.1"/>
    </source>
</evidence>
<keyword evidence="1" id="KW-0732">Signal</keyword>
<keyword evidence="3" id="KW-1185">Reference proteome</keyword>